<evidence type="ECO:0000313" key="2">
    <source>
        <dbReference type="EMBL" id="DAE29156.1"/>
    </source>
</evidence>
<evidence type="ECO:0000256" key="1">
    <source>
        <dbReference type="SAM" id="Phobius"/>
    </source>
</evidence>
<keyword evidence="1" id="KW-0812">Transmembrane</keyword>
<accession>A0A8S5RDW4</accession>
<proteinExistence type="predicted"/>
<keyword evidence="1" id="KW-0472">Membrane</keyword>
<protein>
    <submittedName>
        <fullName evidence="2">Uncharacterized protein</fullName>
    </submittedName>
</protein>
<organism evidence="2">
    <name type="scientific">virus sp. ctx9V1</name>
    <dbReference type="NCBI Taxonomy" id="2828001"/>
    <lineage>
        <taxon>Viruses</taxon>
    </lineage>
</organism>
<dbReference type="EMBL" id="BK059093">
    <property type="protein sequence ID" value="DAE29156.1"/>
    <property type="molecule type" value="Genomic_DNA"/>
</dbReference>
<keyword evidence="1" id="KW-1133">Transmembrane helix</keyword>
<reference evidence="2" key="1">
    <citation type="journal article" date="2021" name="Proc. Natl. Acad. Sci. U.S.A.">
        <title>A Catalog of Tens of Thousands of Viruses from Human Metagenomes Reveals Hidden Associations with Chronic Diseases.</title>
        <authorList>
            <person name="Tisza M.J."/>
            <person name="Buck C.B."/>
        </authorList>
    </citation>
    <scope>NUCLEOTIDE SEQUENCE</scope>
    <source>
        <strain evidence="2">Ctx9V1</strain>
    </source>
</reference>
<feature type="transmembrane region" description="Helical" evidence="1">
    <location>
        <begin position="6"/>
        <end position="24"/>
    </location>
</feature>
<sequence length="38" mass="4442">MLSSELFSSLLIHFTIVYLFIKLFDLTVYSNNVLFISI</sequence>
<name>A0A8S5RDW4_9VIRU</name>